<dbReference type="GO" id="GO:0010436">
    <property type="term" value="F:carotenoid dioxygenase activity"/>
    <property type="evidence" value="ECO:0007669"/>
    <property type="project" value="TreeGrafter"/>
</dbReference>
<comment type="cofactor">
    <cofactor evidence="1">
        <name>Fe(2+)</name>
        <dbReference type="ChEBI" id="CHEBI:29033"/>
    </cofactor>
</comment>
<evidence type="ECO:0000256" key="3">
    <source>
        <dbReference type="ARBA" id="ARBA00022723"/>
    </source>
</evidence>
<sequence length="75" mass="8206">MSPACRAAAYSSTDRQPAERVPTRVTGRLPEWLNGTYIRNGPGDLQAVEHMFDGYGMLSSFEFDGKANTATGSHR</sequence>
<dbReference type="KEGG" id="cvr:CHLNCDRAFT_142801"/>
<gene>
    <name evidence="7" type="ORF">CHLNCDRAFT_142801</name>
</gene>
<dbReference type="PANTHER" id="PTHR10543">
    <property type="entry name" value="BETA-CAROTENE DIOXYGENASE"/>
    <property type="match status" value="1"/>
</dbReference>
<evidence type="ECO:0000256" key="4">
    <source>
        <dbReference type="ARBA" id="ARBA00023002"/>
    </source>
</evidence>
<dbReference type="AlphaFoldDB" id="E1Z8S3"/>
<dbReference type="EMBL" id="GL433839">
    <property type="protein sequence ID" value="EFN57388.1"/>
    <property type="molecule type" value="Genomic_DNA"/>
</dbReference>
<comment type="similarity">
    <text evidence="2">Belongs to the carotenoid oxygenase family.</text>
</comment>
<evidence type="ECO:0000313" key="8">
    <source>
        <dbReference type="Proteomes" id="UP000008141"/>
    </source>
</evidence>
<keyword evidence="8" id="KW-1185">Reference proteome</keyword>
<reference evidence="7 8" key="1">
    <citation type="journal article" date="2010" name="Plant Cell">
        <title>The Chlorella variabilis NC64A genome reveals adaptation to photosymbiosis, coevolution with viruses, and cryptic sex.</title>
        <authorList>
            <person name="Blanc G."/>
            <person name="Duncan G."/>
            <person name="Agarkova I."/>
            <person name="Borodovsky M."/>
            <person name="Gurnon J."/>
            <person name="Kuo A."/>
            <person name="Lindquist E."/>
            <person name="Lucas S."/>
            <person name="Pangilinan J."/>
            <person name="Polle J."/>
            <person name="Salamov A."/>
            <person name="Terry A."/>
            <person name="Yamada T."/>
            <person name="Dunigan D.D."/>
            <person name="Grigoriev I.V."/>
            <person name="Claverie J.M."/>
            <person name="Van Etten J.L."/>
        </authorList>
    </citation>
    <scope>NUCLEOTIDE SEQUENCE [LARGE SCALE GENOMIC DNA]</scope>
    <source>
        <strain evidence="7 8">NC64A</strain>
    </source>
</reference>
<keyword evidence="3" id="KW-0479">Metal-binding</keyword>
<keyword evidence="5" id="KW-0408">Iron</keyword>
<evidence type="ECO:0000256" key="1">
    <source>
        <dbReference type="ARBA" id="ARBA00001954"/>
    </source>
</evidence>
<evidence type="ECO:0000256" key="2">
    <source>
        <dbReference type="ARBA" id="ARBA00006787"/>
    </source>
</evidence>
<evidence type="ECO:0000313" key="7">
    <source>
        <dbReference type="EMBL" id="EFN57388.1"/>
    </source>
</evidence>
<protein>
    <recommendedName>
        <fullName evidence="9">Dioxygenase</fullName>
    </recommendedName>
</protein>
<dbReference type="Pfam" id="PF03055">
    <property type="entry name" value="RPE65"/>
    <property type="match status" value="1"/>
</dbReference>
<dbReference type="InParanoid" id="E1Z8S3"/>
<dbReference type="RefSeq" id="XP_005849490.1">
    <property type="nucleotide sequence ID" value="XM_005849428.1"/>
</dbReference>
<proteinExistence type="inferred from homology"/>
<evidence type="ECO:0000256" key="5">
    <source>
        <dbReference type="ARBA" id="ARBA00023004"/>
    </source>
</evidence>
<accession>E1Z8S3</accession>
<dbReference type="GO" id="GO:0016121">
    <property type="term" value="P:carotene catabolic process"/>
    <property type="evidence" value="ECO:0007669"/>
    <property type="project" value="TreeGrafter"/>
</dbReference>
<dbReference type="PANTHER" id="PTHR10543:SF24">
    <property type="entry name" value="CAROTENOID ISOMEROOXYGENASE"/>
    <property type="match status" value="1"/>
</dbReference>
<dbReference type="InterPro" id="IPR004294">
    <property type="entry name" value="Carotenoid_Oase"/>
</dbReference>
<organism evidence="8">
    <name type="scientific">Chlorella variabilis</name>
    <name type="common">Green alga</name>
    <dbReference type="NCBI Taxonomy" id="554065"/>
    <lineage>
        <taxon>Eukaryota</taxon>
        <taxon>Viridiplantae</taxon>
        <taxon>Chlorophyta</taxon>
        <taxon>core chlorophytes</taxon>
        <taxon>Trebouxiophyceae</taxon>
        <taxon>Chlorellales</taxon>
        <taxon>Chlorellaceae</taxon>
        <taxon>Chlorella clade</taxon>
        <taxon>Chlorella</taxon>
    </lineage>
</organism>
<evidence type="ECO:0000256" key="6">
    <source>
        <dbReference type="SAM" id="MobiDB-lite"/>
    </source>
</evidence>
<evidence type="ECO:0008006" key="9">
    <source>
        <dbReference type="Google" id="ProtNLM"/>
    </source>
</evidence>
<dbReference type="Proteomes" id="UP000008141">
    <property type="component" value="Unassembled WGS sequence"/>
</dbReference>
<dbReference type="GeneID" id="17357151"/>
<dbReference type="OrthoDB" id="407010at2759"/>
<keyword evidence="4" id="KW-0560">Oxidoreductase</keyword>
<name>E1Z8S3_CHLVA</name>
<dbReference type="GO" id="GO:0046872">
    <property type="term" value="F:metal ion binding"/>
    <property type="evidence" value="ECO:0007669"/>
    <property type="project" value="UniProtKB-KW"/>
</dbReference>
<feature type="region of interest" description="Disordered" evidence="6">
    <location>
        <begin position="1"/>
        <end position="22"/>
    </location>
</feature>